<dbReference type="Proteomes" id="UP000703269">
    <property type="component" value="Unassembled WGS sequence"/>
</dbReference>
<sequence length="515" mass="56790">MTVLGALHLAVVAHIAWGHVRPLCVLVARLVRIHPKLHVTFFTVKANRSKIVAEIARNFEDGEGDLERQIRVVGLDGNEFNPMDTAELENNFEQQLQNLVAGKAITCAAQQTQIPALQQAPNALIVDIFHYSIMQIARRVSPQTKIWGSGSGSLASSFTLFGPFAQDSHGQQHELVHQHVAETGMEFIDAAFKLIASPSDKVIQGPGLLPMFKYENFPQDRPIKAPFVGLFYLSASSVIHECDAYITQTAPIYEPPEGIKAFADFFAHRNTKMHMLGPLIPDTQRSAKIELEQAAKAPELVTFMQDALQKHGKNSLVYIAFGTLFWCMQPDRIWTVLDVLIERKTPFILSHASPFAKVPDEVAEKVEASGMGFLTSWAPQQTVLEHPATGWFLSHGGFNSITESIDAGVPLICWPFTADQPLNALHLTENLGIAYELLEVRTGSEATKPVYRTGKAPTCTLESVRAEAIFVFEKAFGEDGVKKRAAVQKLKESSLGLWKEGGSSRNAAQELLESL</sequence>
<dbReference type="GO" id="GO:0008194">
    <property type="term" value="F:UDP-glycosyltransferase activity"/>
    <property type="evidence" value="ECO:0007669"/>
    <property type="project" value="InterPro"/>
</dbReference>
<dbReference type="PANTHER" id="PTHR48045">
    <property type="entry name" value="UDP-GLYCOSYLTRANSFERASE 72B1"/>
    <property type="match status" value="1"/>
</dbReference>
<name>A0A9P3GKY1_9APHY</name>
<dbReference type="CDD" id="cd03784">
    <property type="entry name" value="GT1_Gtf-like"/>
    <property type="match status" value="1"/>
</dbReference>
<dbReference type="AlphaFoldDB" id="A0A9P3GKY1"/>
<feature type="chain" id="PRO_5040497434" evidence="2">
    <location>
        <begin position="19"/>
        <end position="515"/>
    </location>
</feature>
<organism evidence="3 4">
    <name type="scientific">Phanerochaete sordida</name>
    <dbReference type="NCBI Taxonomy" id="48140"/>
    <lineage>
        <taxon>Eukaryota</taxon>
        <taxon>Fungi</taxon>
        <taxon>Dikarya</taxon>
        <taxon>Basidiomycota</taxon>
        <taxon>Agaricomycotina</taxon>
        <taxon>Agaricomycetes</taxon>
        <taxon>Polyporales</taxon>
        <taxon>Phanerochaetaceae</taxon>
        <taxon>Phanerochaete</taxon>
    </lineage>
</organism>
<dbReference type="InterPro" id="IPR002213">
    <property type="entry name" value="UDP_glucos_trans"/>
</dbReference>
<dbReference type="OrthoDB" id="5835829at2759"/>
<dbReference type="EMBL" id="BPQB01000076">
    <property type="protein sequence ID" value="GJE97773.1"/>
    <property type="molecule type" value="Genomic_DNA"/>
</dbReference>
<proteinExistence type="predicted"/>
<evidence type="ECO:0000256" key="1">
    <source>
        <dbReference type="ARBA" id="ARBA00022679"/>
    </source>
</evidence>
<evidence type="ECO:0000256" key="2">
    <source>
        <dbReference type="SAM" id="SignalP"/>
    </source>
</evidence>
<protein>
    <submittedName>
        <fullName evidence="3">Glycosyltransferase family 1 protein</fullName>
    </submittedName>
</protein>
<reference evidence="3 4" key="1">
    <citation type="submission" date="2021-08" db="EMBL/GenBank/DDBJ databases">
        <title>Draft Genome Sequence of Phanerochaete sordida strain YK-624.</title>
        <authorList>
            <person name="Mori T."/>
            <person name="Dohra H."/>
            <person name="Suzuki T."/>
            <person name="Kawagishi H."/>
            <person name="Hirai H."/>
        </authorList>
    </citation>
    <scope>NUCLEOTIDE SEQUENCE [LARGE SCALE GENOMIC DNA]</scope>
    <source>
        <strain evidence="3 4">YK-624</strain>
    </source>
</reference>
<dbReference type="SUPFAM" id="SSF53756">
    <property type="entry name" value="UDP-Glycosyltransferase/glycogen phosphorylase"/>
    <property type="match status" value="1"/>
</dbReference>
<dbReference type="PANTHER" id="PTHR48045:SF31">
    <property type="entry name" value="UDP-GLYCOSYLTRANSFERASE 76B1-LIKE"/>
    <property type="match status" value="1"/>
</dbReference>
<gene>
    <name evidence="3" type="ORF">PsYK624_139940</name>
</gene>
<dbReference type="Pfam" id="PF00201">
    <property type="entry name" value="UDPGT"/>
    <property type="match status" value="1"/>
</dbReference>
<evidence type="ECO:0000313" key="4">
    <source>
        <dbReference type="Proteomes" id="UP000703269"/>
    </source>
</evidence>
<keyword evidence="4" id="KW-1185">Reference proteome</keyword>
<keyword evidence="1" id="KW-0808">Transferase</keyword>
<accession>A0A9P3GKY1</accession>
<feature type="signal peptide" evidence="2">
    <location>
        <begin position="1"/>
        <end position="18"/>
    </location>
</feature>
<keyword evidence="2" id="KW-0732">Signal</keyword>
<dbReference type="Gene3D" id="3.40.50.2000">
    <property type="entry name" value="Glycogen Phosphorylase B"/>
    <property type="match status" value="2"/>
</dbReference>
<comment type="caution">
    <text evidence="3">The sequence shown here is derived from an EMBL/GenBank/DDBJ whole genome shotgun (WGS) entry which is preliminary data.</text>
</comment>
<evidence type="ECO:0000313" key="3">
    <source>
        <dbReference type="EMBL" id="GJE97773.1"/>
    </source>
</evidence>